<dbReference type="Pfam" id="PF00034">
    <property type="entry name" value="Cytochrom_C"/>
    <property type="match status" value="1"/>
</dbReference>
<sequence length="204" mass="21946">MKNIFAMLCAIALLVACERKTQDRAETVANIPAPTPVENASLSQDQLLERGKYLVAIGSCNDCHSPKDASPEKGKEGAPDPNRLMSGHPATEKLPPLAAGANNDGWVRFSMGSTAMVGPWGTSFAANLTPDPTGIGNWTLDNFKTALREGKYKGMENNRNLLPPMPWPNYQSMTDQDVEAIFTYLKSLPPVKNVVPAPIPPAAS</sequence>
<name>A0ABP8FQ37_9BACT</name>
<feature type="domain" description="Cytochrome c" evidence="6">
    <location>
        <begin position="46"/>
        <end position="189"/>
    </location>
</feature>
<protein>
    <submittedName>
        <fullName evidence="7">C-type cytochrome</fullName>
    </submittedName>
</protein>
<keyword evidence="2 4" id="KW-0479">Metal-binding</keyword>
<comment type="caution">
    <text evidence="7">The sequence shown here is derived from an EMBL/GenBank/DDBJ whole genome shotgun (WGS) entry which is preliminary data.</text>
</comment>
<evidence type="ECO:0000313" key="8">
    <source>
        <dbReference type="Proteomes" id="UP001501844"/>
    </source>
</evidence>
<dbReference type="Proteomes" id="UP001501844">
    <property type="component" value="Unassembled WGS sequence"/>
</dbReference>
<dbReference type="PROSITE" id="PS51257">
    <property type="entry name" value="PROKAR_LIPOPROTEIN"/>
    <property type="match status" value="1"/>
</dbReference>
<dbReference type="PROSITE" id="PS51007">
    <property type="entry name" value="CYTC"/>
    <property type="match status" value="1"/>
</dbReference>
<dbReference type="PANTHER" id="PTHR35008:SF4">
    <property type="entry name" value="BLL4482 PROTEIN"/>
    <property type="match status" value="1"/>
</dbReference>
<dbReference type="RefSeq" id="WP_345166713.1">
    <property type="nucleotide sequence ID" value="NZ_BAABGX010000002.1"/>
</dbReference>
<dbReference type="Gene3D" id="1.10.760.10">
    <property type="entry name" value="Cytochrome c-like domain"/>
    <property type="match status" value="1"/>
</dbReference>
<dbReference type="InterPro" id="IPR009056">
    <property type="entry name" value="Cyt_c-like_dom"/>
</dbReference>
<evidence type="ECO:0000256" key="5">
    <source>
        <dbReference type="SAM" id="MobiDB-lite"/>
    </source>
</evidence>
<evidence type="ECO:0000256" key="1">
    <source>
        <dbReference type="ARBA" id="ARBA00022617"/>
    </source>
</evidence>
<gene>
    <name evidence="7" type="ORF">GCM10023183_25440</name>
</gene>
<evidence type="ECO:0000313" key="7">
    <source>
        <dbReference type="EMBL" id="GAA4308650.1"/>
    </source>
</evidence>
<keyword evidence="8" id="KW-1185">Reference proteome</keyword>
<dbReference type="SUPFAM" id="SSF46626">
    <property type="entry name" value="Cytochrome c"/>
    <property type="match status" value="1"/>
</dbReference>
<evidence type="ECO:0000256" key="3">
    <source>
        <dbReference type="ARBA" id="ARBA00023004"/>
    </source>
</evidence>
<evidence type="ECO:0000256" key="2">
    <source>
        <dbReference type="ARBA" id="ARBA00022723"/>
    </source>
</evidence>
<dbReference type="PANTHER" id="PTHR35008">
    <property type="entry name" value="BLL4482 PROTEIN-RELATED"/>
    <property type="match status" value="1"/>
</dbReference>
<feature type="compositionally biased region" description="Basic and acidic residues" evidence="5">
    <location>
        <begin position="65"/>
        <end position="78"/>
    </location>
</feature>
<accession>A0ABP8FQ37</accession>
<evidence type="ECO:0000256" key="4">
    <source>
        <dbReference type="PROSITE-ProRule" id="PRU00433"/>
    </source>
</evidence>
<keyword evidence="1 4" id="KW-0349">Heme</keyword>
<dbReference type="InterPro" id="IPR036909">
    <property type="entry name" value="Cyt_c-like_dom_sf"/>
</dbReference>
<organism evidence="7 8">
    <name type="scientific">Nibribacter koreensis</name>
    <dbReference type="NCBI Taxonomy" id="1084519"/>
    <lineage>
        <taxon>Bacteria</taxon>
        <taxon>Pseudomonadati</taxon>
        <taxon>Bacteroidota</taxon>
        <taxon>Cytophagia</taxon>
        <taxon>Cytophagales</taxon>
        <taxon>Hymenobacteraceae</taxon>
        <taxon>Nibribacter</taxon>
    </lineage>
</organism>
<feature type="region of interest" description="Disordered" evidence="5">
    <location>
        <begin position="65"/>
        <end position="98"/>
    </location>
</feature>
<proteinExistence type="predicted"/>
<keyword evidence="3 4" id="KW-0408">Iron</keyword>
<dbReference type="EMBL" id="BAABGX010000002">
    <property type="protein sequence ID" value="GAA4308650.1"/>
    <property type="molecule type" value="Genomic_DNA"/>
</dbReference>
<evidence type="ECO:0000259" key="6">
    <source>
        <dbReference type="PROSITE" id="PS51007"/>
    </source>
</evidence>
<dbReference type="InterPro" id="IPR051459">
    <property type="entry name" value="Cytochrome_c-type_DH"/>
</dbReference>
<reference evidence="8" key="1">
    <citation type="journal article" date="2019" name="Int. J. Syst. Evol. Microbiol.">
        <title>The Global Catalogue of Microorganisms (GCM) 10K type strain sequencing project: providing services to taxonomists for standard genome sequencing and annotation.</title>
        <authorList>
            <consortium name="The Broad Institute Genomics Platform"/>
            <consortium name="The Broad Institute Genome Sequencing Center for Infectious Disease"/>
            <person name="Wu L."/>
            <person name="Ma J."/>
        </authorList>
    </citation>
    <scope>NUCLEOTIDE SEQUENCE [LARGE SCALE GENOMIC DNA]</scope>
    <source>
        <strain evidence="8">JCM 17917</strain>
    </source>
</reference>